<dbReference type="EMBL" id="KN824831">
    <property type="protein sequence ID" value="KIL00566.1"/>
    <property type="molecule type" value="Genomic_DNA"/>
</dbReference>
<dbReference type="OrthoDB" id="2595509at2759"/>
<dbReference type="Proteomes" id="UP000054538">
    <property type="component" value="Unassembled WGS sequence"/>
</dbReference>
<dbReference type="AlphaFoldDB" id="A0A0D0ED62"/>
<dbReference type="HOGENOM" id="CLU_109884_0_0_1"/>
<reference evidence="3" key="2">
    <citation type="submission" date="2015-01" db="EMBL/GenBank/DDBJ databases">
        <title>Evolutionary Origins and Diversification of the Mycorrhizal Mutualists.</title>
        <authorList>
            <consortium name="DOE Joint Genome Institute"/>
            <consortium name="Mycorrhizal Genomics Consortium"/>
            <person name="Kohler A."/>
            <person name="Kuo A."/>
            <person name="Nagy L.G."/>
            <person name="Floudas D."/>
            <person name="Copeland A."/>
            <person name="Barry K.W."/>
            <person name="Cichocki N."/>
            <person name="Veneault-Fourrey C."/>
            <person name="LaButti K."/>
            <person name="Lindquist E.A."/>
            <person name="Lipzen A."/>
            <person name="Lundell T."/>
            <person name="Morin E."/>
            <person name="Murat C."/>
            <person name="Riley R."/>
            <person name="Ohm R."/>
            <person name="Sun H."/>
            <person name="Tunlid A."/>
            <person name="Henrissat B."/>
            <person name="Grigoriev I.V."/>
            <person name="Hibbett D.S."/>
            <person name="Martin F."/>
        </authorList>
    </citation>
    <scope>NUCLEOTIDE SEQUENCE [LARGE SCALE GENOMIC DNA]</scope>
    <source>
        <strain evidence="3">Ve08.2h10</strain>
    </source>
</reference>
<evidence type="ECO:0000313" key="2">
    <source>
        <dbReference type="EMBL" id="KIL00566.1"/>
    </source>
</evidence>
<feature type="region of interest" description="Disordered" evidence="1">
    <location>
        <begin position="54"/>
        <end position="136"/>
    </location>
</feature>
<accession>A0A0D0ED62</accession>
<gene>
    <name evidence="2" type="ORF">PAXRUDRAFT_821557</name>
</gene>
<dbReference type="STRING" id="930991.A0A0D0ED62"/>
<sequence length="233" mass="25024">MATRRRIGVRVATTEAARRQLMQPVVCWEKIWVTPENPPPNSTMKVYKWVKTDKKQQFSDDEEEADEPLAPLPDEPEVVEGDEDMDQDEPAASVVPYTEIPTHDVTETNSVIQEATSEPRTKPPSPTPPALSLQQTEPVLAVDEATDILDASLKALDGGMNVNIGVGEGVDPEDVGELDLSILGPDGTSYEGVHDLSQMDGGDALLGGPLMGNAEDPFAQALEPEPSDQGAAV</sequence>
<name>A0A0D0ED62_9AGAM</name>
<proteinExistence type="predicted"/>
<feature type="region of interest" description="Disordered" evidence="1">
    <location>
        <begin position="189"/>
        <end position="233"/>
    </location>
</feature>
<reference evidence="2 3" key="1">
    <citation type="submission" date="2014-04" db="EMBL/GenBank/DDBJ databases">
        <authorList>
            <consortium name="DOE Joint Genome Institute"/>
            <person name="Kuo A."/>
            <person name="Kohler A."/>
            <person name="Jargeat P."/>
            <person name="Nagy L.G."/>
            <person name="Floudas D."/>
            <person name="Copeland A."/>
            <person name="Barry K.W."/>
            <person name="Cichocki N."/>
            <person name="Veneault-Fourrey C."/>
            <person name="LaButti K."/>
            <person name="Lindquist E.A."/>
            <person name="Lipzen A."/>
            <person name="Lundell T."/>
            <person name="Morin E."/>
            <person name="Murat C."/>
            <person name="Sun H."/>
            <person name="Tunlid A."/>
            <person name="Henrissat B."/>
            <person name="Grigoriev I.V."/>
            <person name="Hibbett D.S."/>
            <person name="Martin F."/>
            <person name="Nordberg H.P."/>
            <person name="Cantor M.N."/>
            <person name="Hua S.X."/>
        </authorList>
    </citation>
    <scope>NUCLEOTIDE SEQUENCE [LARGE SCALE GENOMIC DNA]</scope>
    <source>
        <strain evidence="2 3">Ve08.2h10</strain>
    </source>
</reference>
<keyword evidence="3" id="KW-1185">Reference proteome</keyword>
<dbReference type="InParanoid" id="A0A0D0ED62"/>
<feature type="compositionally biased region" description="Acidic residues" evidence="1">
    <location>
        <begin position="74"/>
        <end position="89"/>
    </location>
</feature>
<evidence type="ECO:0000256" key="1">
    <source>
        <dbReference type="SAM" id="MobiDB-lite"/>
    </source>
</evidence>
<organism evidence="2 3">
    <name type="scientific">Paxillus rubicundulus Ve08.2h10</name>
    <dbReference type="NCBI Taxonomy" id="930991"/>
    <lineage>
        <taxon>Eukaryota</taxon>
        <taxon>Fungi</taxon>
        <taxon>Dikarya</taxon>
        <taxon>Basidiomycota</taxon>
        <taxon>Agaricomycotina</taxon>
        <taxon>Agaricomycetes</taxon>
        <taxon>Agaricomycetidae</taxon>
        <taxon>Boletales</taxon>
        <taxon>Paxilineae</taxon>
        <taxon>Paxillaceae</taxon>
        <taxon>Paxillus</taxon>
    </lineage>
</organism>
<protein>
    <submittedName>
        <fullName evidence="2">Uncharacterized protein</fullName>
    </submittedName>
</protein>
<evidence type="ECO:0000313" key="3">
    <source>
        <dbReference type="Proteomes" id="UP000054538"/>
    </source>
</evidence>